<dbReference type="InterPro" id="IPR011856">
    <property type="entry name" value="tRNA_endonuc-like_dom_sf"/>
</dbReference>
<evidence type="ECO:0000313" key="1">
    <source>
        <dbReference type="EMBL" id="GAI04754.1"/>
    </source>
</evidence>
<comment type="caution">
    <text evidence="1">The sequence shown here is derived from an EMBL/GenBank/DDBJ whole genome shotgun (WGS) entry which is preliminary data.</text>
</comment>
<dbReference type="GO" id="GO:0003676">
    <property type="term" value="F:nucleic acid binding"/>
    <property type="evidence" value="ECO:0007669"/>
    <property type="project" value="InterPro"/>
</dbReference>
<reference evidence="1" key="1">
    <citation type="journal article" date="2014" name="Front. Microbiol.">
        <title>High frequency of phylogenetically diverse reductive dehalogenase-homologous genes in deep subseafloor sedimentary metagenomes.</title>
        <authorList>
            <person name="Kawai M."/>
            <person name="Futagami T."/>
            <person name="Toyoda A."/>
            <person name="Takaki Y."/>
            <person name="Nishi S."/>
            <person name="Hori S."/>
            <person name="Arai W."/>
            <person name="Tsubouchi T."/>
            <person name="Morono Y."/>
            <person name="Uchiyama I."/>
            <person name="Ito T."/>
            <person name="Fujiyama A."/>
            <person name="Inagaki F."/>
            <person name="Takami H."/>
        </authorList>
    </citation>
    <scope>NUCLEOTIDE SEQUENCE</scope>
    <source>
        <strain evidence="1">Expedition CK06-06</strain>
    </source>
</reference>
<gene>
    <name evidence="1" type="ORF">S06H3_17117</name>
</gene>
<dbReference type="EMBL" id="BARV01008525">
    <property type="protein sequence ID" value="GAI04754.1"/>
    <property type="molecule type" value="Genomic_DNA"/>
</dbReference>
<dbReference type="AlphaFoldDB" id="X1MEF0"/>
<organism evidence="1">
    <name type="scientific">marine sediment metagenome</name>
    <dbReference type="NCBI Taxonomy" id="412755"/>
    <lineage>
        <taxon>unclassified sequences</taxon>
        <taxon>metagenomes</taxon>
        <taxon>ecological metagenomes</taxon>
    </lineage>
</organism>
<protein>
    <recommendedName>
        <fullName evidence="2">DUF91 domain-containing protein</fullName>
    </recommendedName>
</protein>
<dbReference type="InterPro" id="IPR002793">
    <property type="entry name" value="Endonuclease_NucS"/>
</dbReference>
<dbReference type="Gene3D" id="3.40.1350.10">
    <property type="match status" value="1"/>
</dbReference>
<proteinExistence type="predicted"/>
<feature type="non-terminal residue" evidence="1">
    <location>
        <position position="1"/>
    </location>
</feature>
<dbReference type="CDD" id="cd22341">
    <property type="entry name" value="NucS-like"/>
    <property type="match status" value="1"/>
</dbReference>
<name>X1MEF0_9ZZZZ</name>
<sequence>HLIEPGLKLYKGSDGTPGLEFPVDNTGRRIDILAVDRSGLPVVIELKVHRGHERTIGQVLYYQSMVKRLLAAPSARIVIVAREISEELRVGSEDIPNVELFEYKLSMELQRVQRA</sequence>
<dbReference type="GO" id="GO:0004519">
    <property type="term" value="F:endonuclease activity"/>
    <property type="evidence" value="ECO:0007669"/>
    <property type="project" value="InterPro"/>
</dbReference>
<accession>X1MEF0</accession>
<evidence type="ECO:0008006" key="2">
    <source>
        <dbReference type="Google" id="ProtNLM"/>
    </source>
</evidence>